<dbReference type="EMBL" id="LJZR01000059">
    <property type="protein sequence ID" value="KPQ32369.1"/>
    <property type="molecule type" value="Genomic_DNA"/>
</dbReference>
<dbReference type="InterPro" id="IPR047655">
    <property type="entry name" value="Transpos_IS630-like"/>
</dbReference>
<dbReference type="NCBIfam" id="NF033545">
    <property type="entry name" value="transpos_IS630"/>
    <property type="match status" value="1"/>
</dbReference>
<name>A0A0P8BF54_9CYAN</name>
<dbReference type="PANTHER" id="PTHR46564">
    <property type="entry name" value="TRANSPOSASE"/>
    <property type="match status" value="1"/>
</dbReference>
<reference evidence="2 3" key="1">
    <citation type="submission" date="2015-09" db="EMBL/GenBank/DDBJ databases">
        <title>Identification and resolution of microdiversity through metagenomic sequencing of parallel consortia.</title>
        <authorList>
            <person name="Nelson W.C."/>
            <person name="Romine M.F."/>
            <person name="Lindemann S.R."/>
        </authorList>
    </citation>
    <scope>NUCLEOTIDE SEQUENCE [LARGE SCALE GENOMIC DNA]</scope>
    <source>
        <strain evidence="2">Ana</strain>
    </source>
</reference>
<protein>
    <submittedName>
        <fullName evidence="2">Putative transposase</fullName>
    </submittedName>
</protein>
<feature type="domain" description="Tc1-like transposase DDE" evidence="1">
    <location>
        <begin position="24"/>
        <end position="137"/>
    </location>
</feature>
<evidence type="ECO:0000313" key="2">
    <source>
        <dbReference type="EMBL" id="KPQ32369.1"/>
    </source>
</evidence>
<dbReference type="Gene3D" id="3.30.420.10">
    <property type="entry name" value="Ribonuclease H-like superfamily/Ribonuclease H"/>
    <property type="match status" value="1"/>
</dbReference>
<gene>
    <name evidence="2" type="ORF">HLUCCA11_21635</name>
</gene>
<dbReference type="PANTHER" id="PTHR46564:SF1">
    <property type="entry name" value="TRANSPOSASE"/>
    <property type="match status" value="1"/>
</dbReference>
<dbReference type="SUPFAM" id="SSF53098">
    <property type="entry name" value="Ribonuclease H-like"/>
    <property type="match status" value="1"/>
</dbReference>
<dbReference type="STRING" id="1666911.HLUCCA11_21635"/>
<evidence type="ECO:0000259" key="1">
    <source>
        <dbReference type="Pfam" id="PF13358"/>
    </source>
</evidence>
<dbReference type="InterPro" id="IPR036397">
    <property type="entry name" value="RNaseH_sf"/>
</dbReference>
<dbReference type="Pfam" id="PF13358">
    <property type="entry name" value="DDE_3"/>
    <property type="match status" value="1"/>
</dbReference>
<evidence type="ECO:0000313" key="3">
    <source>
        <dbReference type="Proteomes" id="UP000050465"/>
    </source>
</evidence>
<dbReference type="AlphaFoldDB" id="A0A0P8BF54"/>
<dbReference type="Proteomes" id="UP000050465">
    <property type="component" value="Unassembled WGS sequence"/>
</dbReference>
<organism evidence="2 3">
    <name type="scientific">Phormidesmis priestleyi Ana</name>
    <dbReference type="NCBI Taxonomy" id="1666911"/>
    <lineage>
        <taxon>Bacteria</taxon>
        <taxon>Bacillati</taxon>
        <taxon>Cyanobacteriota</taxon>
        <taxon>Cyanophyceae</taxon>
        <taxon>Leptolyngbyales</taxon>
        <taxon>Leptolyngbyaceae</taxon>
        <taxon>Phormidesmis</taxon>
    </lineage>
</organism>
<proteinExistence type="predicted"/>
<dbReference type="PATRIC" id="fig|1666911.3.peg.3730"/>
<sequence>MDAAHFVHRAYLGFVWCFTRIFIASPSGRKRFNVLGAVDAITKEVITVTNESYINATSICELLLKLVALNRGVPITVVLDNARYQKCQLVFGLAKALDIELLYLPSYSPQLNLIERLWKFVRNDCLYSKYYAEFDDFKAAIEACLEKANTTHKASLASLLSLNFQSFKNVHILDV</sequence>
<dbReference type="GO" id="GO:0003676">
    <property type="term" value="F:nucleic acid binding"/>
    <property type="evidence" value="ECO:0007669"/>
    <property type="project" value="InterPro"/>
</dbReference>
<accession>A0A0P8BF54</accession>
<comment type="caution">
    <text evidence="2">The sequence shown here is derived from an EMBL/GenBank/DDBJ whole genome shotgun (WGS) entry which is preliminary data.</text>
</comment>
<dbReference type="InterPro" id="IPR012337">
    <property type="entry name" value="RNaseH-like_sf"/>
</dbReference>
<dbReference type="InterPro" id="IPR038717">
    <property type="entry name" value="Tc1-like_DDE_dom"/>
</dbReference>